<protein>
    <submittedName>
        <fullName evidence="3">DUF3578 domain-containing protein</fullName>
    </submittedName>
</protein>
<dbReference type="Proteomes" id="UP000253940">
    <property type="component" value="Chromosome"/>
</dbReference>
<sequence>MSLRTAISLFLEEYPEAIKKPFSGNAVADFIRNEIPIIIEKIIDKNPRYLVNGSAGQGNWAKAPWAAVYDRFITESAQDGYYIVYLVKEDFTGVYLSLNQGVTSVRKQYGSKAKLALRVRAADFVARIGKLPTGVTTGEIDLNSSDSSNLSSLYEAGSICSKYYPLTLIPTDEELASDLQAFINIYYLLMSRETQLYERIDAEEEGLQLDEEDFRKLREHKHLERNRKLASRAKKIHGYVCMACGFDFEKKYGGIGKEFIEAHHLTPISDLKGQLLKLDPRKDFAVLCSNCHRMIHRTSLVNNISGFKTKHVLDNNT</sequence>
<dbReference type="GO" id="GO:0004519">
    <property type="term" value="F:endonuclease activity"/>
    <property type="evidence" value="ECO:0007669"/>
    <property type="project" value="InterPro"/>
</dbReference>
<name>A0A345P4F9_9GAMM</name>
<feature type="domain" description="HNH" evidence="1">
    <location>
        <begin position="241"/>
        <end position="297"/>
    </location>
</feature>
<dbReference type="OrthoDB" id="9781481at2"/>
<dbReference type="CDD" id="cd00085">
    <property type="entry name" value="HNHc"/>
    <property type="match status" value="1"/>
</dbReference>
<dbReference type="AlphaFoldDB" id="A0A345P4F9"/>
<feature type="domain" description="Type IV methyl-directed restriction enzyme EcoKMcrB subunit DNA-binding" evidence="2">
    <location>
        <begin position="11"/>
        <end position="187"/>
    </location>
</feature>
<reference evidence="3 4" key="1">
    <citation type="submission" date="2018-07" db="EMBL/GenBank/DDBJ databases">
        <title>Genome sequencing of Moraxellaceae gen. HYN0046.</title>
        <authorList>
            <person name="Kim M."/>
            <person name="Yi H."/>
        </authorList>
    </citation>
    <scope>NUCLEOTIDE SEQUENCE [LARGE SCALE GENOMIC DNA]</scope>
    <source>
        <strain evidence="3 4">HYN0046</strain>
    </source>
</reference>
<dbReference type="InterPro" id="IPR002711">
    <property type="entry name" value="HNH"/>
</dbReference>
<proteinExistence type="predicted"/>
<dbReference type="GO" id="GO:0003676">
    <property type="term" value="F:nucleic acid binding"/>
    <property type="evidence" value="ECO:0007669"/>
    <property type="project" value="InterPro"/>
</dbReference>
<evidence type="ECO:0000259" key="2">
    <source>
        <dbReference type="Pfam" id="PF12102"/>
    </source>
</evidence>
<dbReference type="Pfam" id="PF12102">
    <property type="entry name" value="MrcB_N"/>
    <property type="match status" value="1"/>
</dbReference>
<gene>
    <name evidence="3" type="ORF">HYN46_04445</name>
</gene>
<keyword evidence="4" id="KW-1185">Reference proteome</keyword>
<dbReference type="InterPro" id="IPR021961">
    <property type="entry name" value="McrB_DNA-bd"/>
</dbReference>
<dbReference type="KEGG" id="mbah:HYN46_04445"/>
<organism evidence="3 4">
    <name type="scientific">Aquirhabdus parva</name>
    <dbReference type="NCBI Taxonomy" id="2283318"/>
    <lineage>
        <taxon>Bacteria</taxon>
        <taxon>Pseudomonadati</taxon>
        <taxon>Pseudomonadota</taxon>
        <taxon>Gammaproteobacteria</taxon>
        <taxon>Moraxellales</taxon>
        <taxon>Moraxellaceae</taxon>
        <taxon>Aquirhabdus</taxon>
    </lineage>
</organism>
<accession>A0A345P4F9</accession>
<dbReference type="EMBL" id="CP031222">
    <property type="protein sequence ID" value="AXI02168.1"/>
    <property type="molecule type" value="Genomic_DNA"/>
</dbReference>
<dbReference type="RefSeq" id="WP_114898278.1">
    <property type="nucleotide sequence ID" value="NZ_CP031222.1"/>
</dbReference>
<dbReference type="GO" id="GO:0008270">
    <property type="term" value="F:zinc ion binding"/>
    <property type="evidence" value="ECO:0007669"/>
    <property type="project" value="InterPro"/>
</dbReference>
<evidence type="ECO:0000313" key="4">
    <source>
        <dbReference type="Proteomes" id="UP000253940"/>
    </source>
</evidence>
<dbReference type="Pfam" id="PF01844">
    <property type="entry name" value="HNH"/>
    <property type="match status" value="1"/>
</dbReference>
<dbReference type="InterPro" id="IPR003615">
    <property type="entry name" value="HNH_nuc"/>
</dbReference>
<dbReference type="Gene3D" id="3.30.920.90">
    <property type="match status" value="1"/>
</dbReference>
<evidence type="ECO:0000259" key="1">
    <source>
        <dbReference type="Pfam" id="PF01844"/>
    </source>
</evidence>
<evidence type="ECO:0000313" key="3">
    <source>
        <dbReference type="EMBL" id="AXI02168.1"/>
    </source>
</evidence>